<gene>
    <name evidence="2" type="ORF">SAMN04488135_102161</name>
</gene>
<dbReference type="OrthoDB" id="8690360at2"/>
<evidence type="ECO:0000313" key="3">
    <source>
        <dbReference type="Proteomes" id="UP000184226"/>
    </source>
</evidence>
<evidence type="ECO:0000256" key="1">
    <source>
        <dbReference type="SAM" id="MobiDB-lite"/>
    </source>
</evidence>
<name>A0A1M5Q640_9BURK</name>
<reference evidence="2 3" key="1">
    <citation type="submission" date="2016-11" db="EMBL/GenBank/DDBJ databases">
        <authorList>
            <person name="Jaros S."/>
            <person name="Januszkiewicz K."/>
            <person name="Wedrychowicz H."/>
        </authorList>
    </citation>
    <scope>NUCLEOTIDE SEQUENCE [LARGE SCALE GENOMIC DNA]</scope>
    <source>
        <strain evidence="2 3">CGMCC 1.10190</strain>
    </source>
</reference>
<keyword evidence="3" id="KW-1185">Reference proteome</keyword>
<sequence length="100" mass="10798">MHTNTNPESTVLSNPGAASGPMTQACNVPIDRRQGLGELESMLDDDEALEGVEAWLNQQELGINMGSRGSEINADMFMESSAGWLLRLVRHARAALAAWS</sequence>
<dbReference type="RefSeq" id="WP_073101808.1">
    <property type="nucleotide sequence ID" value="NZ_FQXE01000002.1"/>
</dbReference>
<dbReference type="EMBL" id="FQXE01000002">
    <property type="protein sequence ID" value="SHH09241.1"/>
    <property type="molecule type" value="Genomic_DNA"/>
</dbReference>
<feature type="compositionally biased region" description="Polar residues" evidence="1">
    <location>
        <begin position="1"/>
        <end position="13"/>
    </location>
</feature>
<protein>
    <submittedName>
        <fullName evidence="2">Uncharacterized protein</fullName>
    </submittedName>
</protein>
<dbReference type="AlphaFoldDB" id="A0A1M5Q640"/>
<evidence type="ECO:0000313" key="2">
    <source>
        <dbReference type="EMBL" id="SHH09241.1"/>
    </source>
</evidence>
<organism evidence="2 3">
    <name type="scientific">Pollutimonas bauzanensis</name>
    <dbReference type="NCBI Taxonomy" id="658167"/>
    <lineage>
        <taxon>Bacteria</taxon>
        <taxon>Pseudomonadati</taxon>
        <taxon>Pseudomonadota</taxon>
        <taxon>Betaproteobacteria</taxon>
        <taxon>Burkholderiales</taxon>
        <taxon>Alcaligenaceae</taxon>
        <taxon>Pollutimonas</taxon>
    </lineage>
</organism>
<dbReference type="Proteomes" id="UP000184226">
    <property type="component" value="Unassembled WGS sequence"/>
</dbReference>
<proteinExistence type="predicted"/>
<feature type="region of interest" description="Disordered" evidence="1">
    <location>
        <begin position="1"/>
        <end position="25"/>
    </location>
</feature>
<accession>A0A1M5Q640</accession>